<dbReference type="GO" id="GO:0022857">
    <property type="term" value="F:transmembrane transporter activity"/>
    <property type="evidence" value="ECO:0007669"/>
    <property type="project" value="InterPro"/>
</dbReference>
<dbReference type="RefSeq" id="WP_066664606.1">
    <property type="nucleotide sequence ID" value="NZ_CP011402.1"/>
</dbReference>
<feature type="transmembrane region" description="Helical" evidence="9">
    <location>
        <begin position="436"/>
        <end position="457"/>
    </location>
</feature>
<keyword evidence="6" id="KW-0029">Amino-acid transport</keyword>
<dbReference type="KEGG" id="ddt:AAY81_09880"/>
<evidence type="ECO:0000256" key="2">
    <source>
        <dbReference type="ARBA" id="ARBA00008220"/>
    </source>
</evidence>
<feature type="transmembrane region" description="Helical" evidence="9">
    <location>
        <begin position="137"/>
        <end position="154"/>
    </location>
</feature>
<dbReference type="GO" id="GO:0005886">
    <property type="term" value="C:plasma membrane"/>
    <property type="evidence" value="ECO:0007669"/>
    <property type="project" value="UniProtKB-SubCell"/>
</dbReference>
<dbReference type="GO" id="GO:0006865">
    <property type="term" value="P:amino acid transport"/>
    <property type="evidence" value="ECO:0007669"/>
    <property type="project" value="UniProtKB-KW"/>
</dbReference>
<dbReference type="Pfam" id="PF13520">
    <property type="entry name" value="AA_permease_2"/>
    <property type="match status" value="1"/>
</dbReference>
<comment type="similarity">
    <text evidence="2">Belongs to the amino acid-polyamine-organocation (APC) superfamily. Basic amino acid/polyamine antiporter (APA) (TC 2.A.3.2) family.</text>
</comment>
<sequence length="496" mass="52915">MAGKPAVVDQTVDNPQGMGFFHLITSVITLIVGSGVFSLCSDMAANGADGQAIVLAWCISGVGVLCLVLTFFCLSRVKPKLKGGIYSYASEGFGHFIGFCSAWGYWISAILCIVSFSALLFSALAYFFPVFESGNNLPSIIGASCIVWFYTWLVSRGVTEAAAINAVVTIAKMVPIFTAIIAIVFLGHFHPDTFMANFNVMTTDAETGAILNSGDKILSALTTTVWVFIGIESAVAISGRARRDSDVGKATIVAFICVLCIYLMVSLLSLGVMPLDELAALENPPLANLMEYAVGEWGAILINFGVVLSLVGAMLGYIVLTAESPYEAAQQKAGFPSFFAKTNEKGSPVGTLVLNACIIEIFLLIMMFSDNTYQFFYVLSAGMILLPYLFSAAYMVKVAFKEPEAFQGKVSASPVFYGIIGLLGVAYALLLCWATGAVGLTIMSFLFAPGIVVYVLSKKSRGDGYLRGTADKIAVGVILVALVVSIYFLVTGQIVW</sequence>
<feature type="transmembrane region" description="Helical" evidence="9">
    <location>
        <begin position="375"/>
        <end position="400"/>
    </location>
</feature>
<evidence type="ECO:0000256" key="6">
    <source>
        <dbReference type="ARBA" id="ARBA00022970"/>
    </source>
</evidence>
<dbReference type="NCBIfam" id="TIGR00905">
    <property type="entry name" value="2A0302"/>
    <property type="match status" value="1"/>
</dbReference>
<feature type="transmembrane region" description="Helical" evidence="9">
    <location>
        <begin position="250"/>
        <end position="275"/>
    </location>
</feature>
<feature type="transmembrane region" description="Helical" evidence="9">
    <location>
        <begin position="217"/>
        <end position="238"/>
    </location>
</feature>
<dbReference type="InterPro" id="IPR050367">
    <property type="entry name" value="APC_superfamily"/>
</dbReference>
<keyword evidence="5 9" id="KW-0812">Transmembrane</keyword>
<evidence type="ECO:0000313" key="11">
    <source>
        <dbReference type="Proteomes" id="UP000182975"/>
    </source>
</evidence>
<dbReference type="PATRIC" id="fig|79604.3.peg.1980"/>
<dbReference type="OrthoDB" id="3185104at2"/>
<evidence type="ECO:0000256" key="9">
    <source>
        <dbReference type="SAM" id="Phobius"/>
    </source>
</evidence>
<evidence type="ECO:0000256" key="3">
    <source>
        <dbReference type="ARBA" id="ARBA00022448"/>
    </source>
</evidence>
<dbReference type="EMBL" id="FOEC01000001">
    <property type="protein sequence ID" value="SEO41367.1"/>
    <property type="molecule type" value="Genomic_DNA"/>
</dbReference>
<feature type="transmembrane region" description="Helical" evidence="9">
    <location>
        <begin position="52"/>
        <end position="72"/>
    </location>
</feature>
<keyword evidence="7 9" id="KW-1133">Transmembrane helix</keyword>
<evidence type="ECO:0000256" key="1">
    <source>
        <dbReference type="ARBA" id="ARBA00004651"/>
    </source>
</evidence>
<name>A0A172S031_9ACTN</name>
<dbReference type="STRING" id="79604.AAY81_09880"/>
<dbReference type="PANTHER" id="PTHR42770:SF4">
    <property type="entry name" value="ARGININE_ORNITHINE ANTIPORTER-RELATED"/>
    <property type="match status" value="1"/>
</dbReference>
<keyword evidence="3" id="KW-0813">Transport</keyword>
<dbReference type="PANTHER" id="PTHR42770">
    <property type="entry name" value="AMINO ACID TRANSPORTER-RELATED"/>
    <property type="match status" value="1"/>
</dbReference>
<dbReference type="AlphaFoldDB" id="A0A172S031"/>
<evidence type="ECO:0000256" key="5">
    <source>
        <dbReference type="ARBA" id="ARBA00022692"/>
    </source>
</evidence>
<keyword evidence="4" id="KW-1003">Cell membrane</keyword>
<evidence type="ECO:0000256" key="8">
    <source>
        <dbReference type="ARBA" id="ARBA00023136"/>
    </source>
</evidence>
<dbReference type="Gene3D" id="1.20.1740.10">
    <property type="entry name" value="Amino acid/polyamine transporter I"/>
    <property type="match status" value="1"/>
</dbReference>
<reference evidence="11" key="1">
    <citation type="submission" date="2016-10" db="EMBL/GenBank/DDBJ databases">
        <authorList>
            <person name="Varghese N."/>
        </authorList>
    </citation>
    <scope>NUCLEOTIDE SEQUENCE [LARGE SCALE GENOMIC DNA]</scope>
    <source>
        <strain evidence="11">DSM 21843</strain>
    </source>
</reference>
<feature type="transmembrane region" description="Helical" evidence="9">
    <location>
        <begin position="349"/>
        <end position="369"/>
    </location>
</feature>
<comment type="subcellular location">
    <subcellularLocation>
        <location evidence="1">Cell membrane</location>
        <topology evidence="1">Multi-pass membrane protein</topology>
    </subcellularLocation>
</comment>
<organism evidence="10 11">
    <name type="scientific">Denitrobacterium detoxificans</name>
    <dbReference type="NCBI Taxonomy" id="79604"/>
    <lineage>
        <taxon>Bacteria</taxon>
        <taxon>Bacillati</taxon>
        <taxon>Actinomycetota</taxon>
        <taxon>Coriobacteriia</taxon>
        <taxon>Eggerthellales</taxon>
        <taxon>Eggerthellaceae</taxon>
        <taxon>Denitrobacterium</taxon>
    </lineage>
</organism>
<feature type="transmembrane region" description="Helical" evidence="9">
    <location>
        <begin position="166"/>
        <end position="189"/>
    </location>
</feature>
<feature type="transmembrane region" description="Helical" evidence="9">
    <location>
        <begin position="469"/>
        <end position="490"/>
    </location>
</feature>
<feature type="transmembrane region" description="Helical" evidence="9">
    <location>
        <begin position="295"/>
        <end position="320"/>
    </location>
</feature>
<evidence type="ECO:0000313" key="10">
    <source>
        <dbReference type="EMBL" id="SEO41367.1"/>
    </source>
</evidence>
<feature type="transmembrane region" description="Helical" evidence="9">
    <location>
        <begin position="412"/>
        <end position="430"/>
    </location>
</feature>
<dbReference type="PIRSF" id="PIRSF006060">
    <property type="entry name" value="AA_transporter"/>
    <property type="match status" value="1"/>
</dbReference>
<evidence type="ECO:0000256" key="7">
    <source>
        <dbReference type="ARBA" id="ARBA00022989"/>
    </source>
</evidence>
<evidence type="ECO:0000256" key="4">
    <source>
        <dbReference type="ARBA" id="ARBA00022475"/>
    </source>
</evidence>
<feature type="transmembrane region" description="Helical" evidence="9">
    <location>
        <begin position="110"/>
        <end position="131"/>
    </location>
</feature>
<dbReference type="Proteomes" id="UP000182975">
    <property type="component" value="Unassembled WGS sequence"/>
</dbReference>
<gene>
    <name evidence="10" type="ORF">SAMN02910314_00173</name>
</gene>
<keyword evidence="11" id="KW-1185">Reference proteome</keyword>
<dbReference type="InterPro" id="IPR002293">
    <property type="entry name" value="AA/rel_permease1"/>
</dbReference>
<dbReference type="InterPro" id="IPR004754">
    <property type="entry name" value="Amino_acid_antiprt"/>
</dbReference>
<feature type="transmembrane region" description="Helical" evidence="9">
    <location>
        <begin position="20"/>
        <end position="40"/>
    </location>
</feature>
<accession>A0A172S031</accession>
<protein>
    <submittedName>
        <fullName evidence="10">Arginine:ornithine antiporter / lysine permease</fullName>
    </submittedName>
</protein>
<proteinExistence type="inferred from homology"/>
<keyword evidence="8 9" id="KW-0472">Membrane</keyword>